<reference evidence="3 4" key="1">
    <citation type="submission" date="2016-10" db="EMBL/GenBank/DDBJ databases">
        <authorList>
            <person name="de Groot N.N."/>
        </authorList>
    </citation>
    <scope>NUCLEOTIDE SEQUENCE [LARGE SCALE GENOMIC DNA]</scope>
    <source>
        <strain evidence="3 4">R5</strain>
    </source>
</reference>
<evidence type="ECO:0000313" key="3">
    <source>
        <dbReference type="EMBL" id="SDE72234.1"/>
    </source>
</evidence>
<dbReference type="PROSITE" id="PS50943">
    <property type="entry name" value="HTH_CROC1"/>
    <property type="match status" value="1"/>
</dbReference>
<evidence type="ECO:0000313" key="4">
    <source>
        <dbReference type="Proteomes" id="UP000199245"/>
    </source>
</evidence>
<dbReference type="InterPro" id="IPR010982">
    <property type="entry name" value="Lambda_DNA-bd_dom_sf"/>
</dbReference>
<dbReference type="PANTHER" id="PTHR46558:SF11">
    <property type="entry name" value="HTH-TYPE TRANSCRIPTIONAL REGULATOR XRE"/>
    <property type="match status" value="1"/>
</dbReference>
<evidence type="ECO:0000259" key="2">
    <source>
        <dbReference type="PROSITE" id="PS50943"/>
    </source>
</evidence>
<protein>
    <submittedName>
        <fullName evidence="3">DNA-binding transcriptional regulator, XRE-family HTH domain</fullName>
    </submittedName>
</protein>
<proteinExistence type="predicted"/>
<dbReference type="SUPFAM" id="SSF47413">
    <property type="entry name" value="lambda repressor-like DNA-binding domains"/>
    <property type="match status" value="1"/>
</dbReference>
<organism evidence="3 4">
    <name type="scientific">Bradyrhizobium brasilense</name>
    <dbReference type="NCBI Taxonomy" id="1419277"/>
    <lineage>
        <taxon>Bacteria</taxon>
        <taxon>Pseudomonadati</taxon>
        <taxon>Pseudomonadota</taxon>
        <taxon>Alphaproteobacteria</taxon>
        <taxon>Hyphomicrobiales</taxon>
        <taxon>Nitrobacteraceae</taxon>
        <taxon>Bradyrhizobium</taxon>
    </lineage>
</organism>
<dbReference type="Gene3D" id="1.10.260.40">
    <property type="entry name" value="lambda repressor-like DNA-binding domains"/>
    <property type="match status" value="1"/>
</dbReference>
<name>A0A1G7F8P8_9BRAD</name>
<feature type="domain" description="HTH cro/C1-type" evidence="2">
    <location>
        <begin position="15"/>
        <end position="69"/>
    </location>
</feature>
<evidence type="ECO:0000256" key="1">
    <source>
        <dbReference type="ARBA" id="ARBA00023125"/>
    </source>
</evidence>
<dbReference type="PANTHER" id="PTHR46558">
    <property type="entry name" value="TRACRIPTIONAL REGULATORY PROTEIN-RELATED-RELATED"/>
    <property type="match status" value="1"/>
</dbReference>
<gene>
    <name evidence="3" type="ORF">SAMN05216337_103325</name>
</gene>
<dbReference type="Pfam" id="PF13560">
    <property type="entry name" value="HTH_31"/>
    <property type="match status" value="1"/>
</dbReference>
<dbReference type="SMART" id="SM00530">
    <property type="entry name" value="HTH_XRE"/>
    <property type="match status" value="1"/>
</dbReference>
<dbReference type="CDD" id="cd00093">
    <property type="entry name" value="HTH_XRE"/>
    <property type="match status" value="1"/>
</dbReference>
<dbReference type="InterPro" id="IPR001387">
    <property type="entry name" value="Cro/C1-type_HTH"/>
</dbReference>
<dbReference type="RefSeq" id="WP_233443040.1">
    <property type="nucleotide sequence ID" value="NZ_FMZW01000033.1"/>
</dbReference>
<keyword evidence="1 3" id="KW-0238">DNA-binding</keyword>
<accession>A0A1G7F8P8</accession>
<dbReference type="EMBL" id="FMZW01000033">
    <property type="protein sequence ID" value="SDE72234.1"/>
    <property type="molecule type" value="Genomic_DNA"/>
</dbReference>
<dbReference type="GO" id="GO:0003677">
    <property type="term" value="F:DNA binding"/>
    <property type="evidence" value="ECO:0007669"/>
    <property type="project" value="UniProtKB-KW"/>
</dbReference>
<sequence>MSDEAEKWRLIGDRLRQAREYLELKQEEAADAVGLSRSALSLVENGRRKVDAVELARFAEVYGQTIEALTGTAKADPLPESVQALARAATELSADDRAELLRFAEFLQTRGPRSAGRG</sequence>
<dbReference type="AlphaFoldDB" id="A0A1G7F8P8"/>
<dbReference type="Proteomes" id="UP000199245">
    <property type="component" value="Unassembled WGS sequence"/>
</dbReference>